<keyword evidence="1" id="KW-0812">Transmembrane</keyword>
<dbReference type="RefSeq" id="WP_209762664.1">
    <property type="nucleotide sequence ID" value="NZ_JAGINP010000001.1"/>
</dbReference>
<protein>
    <submittedName>
        <fullName evidence="2">Uncharacterized protein involved in exopolysaccharide biosynthesis</fullName>
    </submittedName>
</protein>
<dbReference type="EMBL" id="JAGINP010000001">
    <property type="protein sequence ID" value="MBP2290512.1"/>
    <property type="molecule type" value="Genomic_DNA"/>
</dbReference>
<feature type="transmembrane region" description="Helical" evidence="1">
    <location>
        <begin position="7"/>
        <end position="29"/>
    </location>
</feature>
<feature type="transmembrane region" description="Helical" evidence="1">
    <location>
        <begin position="35"/>
        <end position="57"/>
    </location>
</feature>
<evidence type="ECO:0000313" key="3">
    <source>
        <dbReference type="Proteomes" id="UP000781958"/>
    </source>
</evidence>
<keyword evidence="1" id="KW-0472">Membrane</keyword>
<reference evidence="2 3" key="1">
    <citation type="submission" date="2021-03" db="EMBL/GenBank/DDBJ databases">
        <title>Genomic Encyclopedia of Type Strains, Phase III (KMG-III): the genomes of soil and plant-associated and newly described type strains.</title>
        <authorList>
            <person name="Whitman W."/>
        </authorList>
    </citation>
    <scope>NUCLEOTIDE SEQUENCE [LARGE SCALE GENOMIC DNA]</scope>
    <source>
        <strain evidence="2 3">IMMIB AFH-6</strain>
    </source>
</reference>
<accession>A0ABS4SEZ6</accession>
<organism evidence="2 3">
    <name type="scientific">Azospirillum rugosum</name>
    <dbReference type="NCBI Taxonomy" id="416170"/>
    <lineage>
        <taxon>Bacteria</taxon>
        <taxon>Pseudomonadati</taxon>
        <taxon>Pseudomonadota</taxon>
        <taxon>Alphaproteobacteria</taxon>
        <taxon>Rhodospirillales</taxon>
        <taxon>Azospirillaceae</taxon>
        <taxon>Azospirillum</taxon>
    </lineage>
</organism>
<gene>
    <name evidence="2" type="ORF">J2851_000249</name>
</gene>
<name>A0ABS4SEZ6_9PROT</name>
<comment type="caution">
    <text evidence="2">The sequence shown here is derived from an EMBL/GenBank/DDBJ whole genome shotgun (WGS) entry which is preliminary data.</text>
</comment>
<evidence type="ECO:0000256" key="1">
    <source>
        <dbReference type="SAM" id="Phobius"/>
    </source>
</evidence>
<keyword evidence="1" id="KW-1133">Transmembrane helix</keyword>
<keyword evidence="3" id="KW-1185">Reference proteome</keyword>
<proteinExistence type="predicted"/>
<dbReference type="Proteomes" id="UP000781958">
    <property type="component" value="Unassembled WGS sequence"/>
</dbReference>
<evidence type="ECO:0000313" key="2">
    <source>
        <dbReference type="EMBL" id="MBP2290512.1"/>
    </source>
</evidence>
<sequence length="81" mass="8704">MARLLDMLGIGAVAGGGLVGALLLVRSPFDGPWRLVLAVAVVFVGIFAGFLMIGFAANLRELEAVRRCLALVARRQRQREP</sequence>